<organism evidence="2 3">
    <name type="scientific">Hungatella hathewayi</name>
    <dbReference type="NCBI Taxonomy" id="154046"/>
    <lineage>
        <taxon>Bacteria</taxon>
        <taxon>Bacillati</taxon>
        <taxon>Bacillota</taxon>
        <taxon>Clostridia</taxon>
        <taxon>Lachnospirales</taxon>
        <taxon>Lachnospiraceae</taxon>
        <taxon>Hungatella</taxon>
    </lineage>
</organism>
<accession>A0A174KWN0</accession>
<feature type="transmembrane region" description="Helical" evidence="1">
    <location>
        <begin position="104"/>
        <end position="121"/>
    </location>
</feature>
<keyword evidence="1" id="KW-1133">Transmembrane helix</keyword>
<feature type="transmembrane region" description="Helical" evidence="1">
    <location>
        <begin position="25"/>
        <end position="46"/>
    </location>
</feature>
<keyword evidence="1" id="KW-0812">Transmembrane</keyword>
<name>A0A174KWN0_9FIRM</name>
<evidence type="ECO:0000256" key="1">
    <source>
        <dbReference type="SAM" id="Phobius"/>
    </source>
</evidence>
<proteinExistence type="predicted"/>
<protein>
    <submittedName>
        <fullName evidence="2">Uncharacterized protein</fullName>
    </submittedName>
</protein>
<gene>
    <name evidence="2" type="ORF">ERS852407_05093</name>
</gene>
<evidence type="ECO:0000313" key="3">
    <source>
        <dbReference type="Proteomes" id="UP000095651"/>
    </source>
</evidence>
<dbReference type="Proteomes" id="UP000095651">
    <property type="component" value="Unassembled WGS sequence"/>
</dbReference>
<evidence type="ECO:0000313" key="2">
    <source>
        <dbReference type="EMBL" id="CUP14208.1"/>
    </source>
</evidence>
<feature type="transmembrane region" description="Helical" evidence="1">
    <location>
        <begin position="66"/>
        <end position="84"/>
    </location>
</feature>
<dbReference type="AlphaFoldDB" id="A0A174KWN0"/>
<dbReference type="EMBL" id="CYZE01000019">
    <property type="protein sequence ID" value="CUP14208.1"/>
    <property type="molecule type" value="Genomic_DNA"/>
</dbReference>
<keyword evidence="1" id="KW-0472">Membrane</keyword>
<sequence length="329" mass="38405">MADGQGRALGSGSNPWCSAFLHFKFLLFKAPVARWVFSFAVFWSMIKKIRKGREWYMKIFLQKTKLLTAICIISIFVSISKVVTAELPEWFNGAEEWFQFIDNLSMAYIASYLFYIVQVYIPEKKKEDSLIPRRAALQREVQLFTIWIVNMWENFYKYVGENGILKYEMNGNILNSQALLKIYDDIELSKECHCIAESIPDKSWESYFKTECDRIIEFGNRIIEYRASELPPDIFYAVFYLTSESGTISMPNQLLKIFHSGIPNEYNVITLGQLIPKQAGSDIRDINMDVESIKKLIVWVNQEYKFLQKQKKYSLSNICKITSFADLNK</sequence>
<reference evidence="2 3" key="1">
    <citation type="submission" date="2015-09" db="EMBL/GenBank/DDBJ databases">
        <authorList>
            <consortium name="Pathogen Informatics"/>
        </authorList>
    </citation>
    <scope>NUCLEOTIDE SEQUENCE [LARGE SCALE GENOMIC DNA]</scope>
    <source>
        <strain evidence="2 3">2789STDY5608850</strain>
    </source>
</reference>